<keyword evidence="2" id="KW-0645">Protease</keyword>
<keyword evidence="7" id="KW-1185">Reference proteome</keyword>
<feature type="region of interest" description="Disordered" evidence="5">
    <location>
        <begin position="129"/>
        <end position="149"/>
    </location>
</feature>
<dbReference type="SUPFAM" id="SSF53182">
    <property type="entry name" value="Pyrrolidone carboxyl peptidase (pyroglutamate aminopeptidase)"/>
    <property type="match status" value="1"/>
</dbReference>
<dbReference type="GO" id="GO:0008234">
    <property type="term" value="F:cysteine-type peptidase activity"/>
    <property type="evidence" value="ECO:0007669"/>
    <property type="project" value="UniProtKB-KW"/>
</dbReference>
<proteinExistence type="inferred from homology"/>
<evidence type="ECO:0000256" key="1">
    <source>
        <dbReference type="ARBA" id="ARBA00006641"/>
    </source>
</evidence>
<evidence type="ECO:0000256" key="5">
    <source>
        <dbReference type="SAM" id="MobiDB-lite"/>
    </source>
</evidence>
<dbReference type="AlphaFoldDB" id="A0A2N5STX8"/>
<dbReference type="STRING" id="200324.A0A2N5STX8"/>
<dbReference type="EMBL" id="PGCJ01000865">
    <property type="protein sequence ID" value="PLW16686.1"/>
    <property type="molecule type" value="Genomic_DNA"/>
</dbReference>
<organism evidence="6 7">
    <name type="scientific">Puccinia coronata f. sp. avenae</name>
    <dbReference type="NCBI Taxonomy" id="200324"/>
    <lineage>
        <taxon>Eukaryota</taxon>
        <taxon>Fungi</taxon>
        <taxon>Dikarya</taxon>
        <taxon>Basidiomycota</taxon>
        <taxon>Pucciniomycotina</taxon>
        <taxon>Pucciniomycetes</taxon>
        <taxon>Pucciniales</taxon>
        <taxon>Pucciniaceae</taxon>
        <taxon>Puccinia</taxon>
    </lineage>
</organism>
<dbReference type="OrthoDB" id="407146at2759"/>
<dbReference type="Proteomes" id="UP000235388">
    <property type="component" value="Unassembled WGS sequence"/>
</dbReference>
<reference evidence="6 7" key="1">
    <citation type="submission" date="2017-11" db="EMBL/GenBank/DDBJ databases">
        <title>De novo assembly and phasing of dikaryotic genomes from two isolates of Puccinia coronata f. sp. avenae, the causal agent of oat crown rust.</title>
        <authorList>
            <person name="Miller M.E."/>
            <person name="Zhang Y."/>
            <person name="Omidvar V."/>
            <person name="Sperschneider J."/>
            <person name="Schwessinger B."/>
            <person name="Raley C."/>
            <person name="Palmer J.M."/>
            <person name="Garnica D."/>
            <person name="Upadhyaya N."/>
            <person name="Rathjen J."/>
            <person name="Taylor J.M."/>
            <person name="Park R.F."/>
            <person name="Dodds P.N."/>
            <person name="Hirsch C.D."/>
            <person name="Kianian S.F."/>
            <person name="Figueroa M."/>
        </authorList>
    </citation>
    <scope>NUCLEOTIDE SEQUENCE [LARGE SCALE GENOMIC DNA]</scope>
    <source>
        <strain evidence="6">12NC29</strain>
    </source>
</reference>
<feature type="compositionally biased region" description="Basic and acidic residues" evidence="5">
    <location>
        <begin position="206"/>
        <end position="218"/>
    </location>
</feature>
<keyword evidence="3" id="KW-0378">Hydrolase</keyword>
<dbReference type="Pfam" id="PF01470">
    <property type="entry name" value="Peptidase_C15"/>
    <property type="match status" value="1"/>
</dbReference>
<evidence type="ECO:0000313" key="7">
    <source>
        <dbReference type="Proteomes" id="UP000235388"/>
    </source>
</evidence>
<keyword evidence="4" id="KW-0788">Thiol protease</keyword>
<dbReference type="Gene3D" id="3.40.630.20">
    <property type="entry name" value="Peptidase C15, pyroglutamyl peptidase I-like"/>
    <property type="match status" value="1"/>
</dbReference>
<accession>A0A2N5STX8</accession>
<dbReference type="GO" id="GO:0006508">
    <property type="term" value="P:proteolysis"/>
    <property type="evidence" value="ECO:0007669"/>
    <property type="project" value="UniProtKB-KW"/>
</dbReference>
<dbReference type="InterPro" id="IPR036440">
    <property type="entry name" value="Peptidase_C15-like_sf"/>
</dbReference>
<feature type="region of interest" description="Disordered" evidence="5">
    <location>
        <begin position="198"/>
        <end position="221"/>
    </location>
</feature>
<gene>
    <name evidence="6" type="ORF">PCANC_13344</name>
</gene>
<dbReference type="InterPro" id="IPR016125">
    <property type="entry name" value="Peptidase_C15-like"/>
</dbReference>
<evidence type="ECO:0000313" key="6">
    <source>
        <dbReference type="EMBL" id="PLW16686.1"/>
    </source>
</evidence>
<protein>
    <recommendedName>
        <fullName evidence="8">Pyroglutamyl-peptidase I</fullName>
    </recommendedName>
</protein>
<evidence type="ECO:0008006" key="8">
    <source>
        <dbReference type="Google" id="ProtNLM"/>
    </source>
</evidence>
<dbReference type="PANTHER" id="PTHR23402:SF1">
    <property type="entry name" value="PYROGLUTAMYL-PEPTIDASE I"/>
    <property type="match status" value="1"/>
</dbReference>
<comment type="similarity">
    <text evidence="1">Belongs to the peptidase C15 family.</text>
</comment>
<dbReference type="PANTHER" id="PTHR23402">
    <property type="entry name" value="PROTEASE FAMILY C15 PYROGLUTAMYL-PEPTIDASE I-RELATED"/>
    <property type="match status" value="1"/>
</dbReference>
<name>A0A2N5STX8_9BASI</name>
<evidence type="ECO:0000256" key="2">
    <source>
        <dbReference type="ARBA" id="ARBA00022670"/>
    </source>
</evidence>
<evidence type="ECO:0000256" key="4">
    <source>
        <dbReference type="ARBA" id="ARBA00022807"/>
    </source>
</evidence>
<comment type="caution">
    <text evidence="6">The sequence shown here is derived from an EMBL/GenBank/DDBJ whole genome shotgun (WGS) entry which is preliminary data.</text>
</comment>
<sequence>MPSVRSVRPVKVLLTGFGPFRTHTINASFEIVKRVFESINNSAELEEGSDAETEETTGTVGKGRREIDLVIHPEPVRVSYADVDNLLSELYQHDAPFDLVIHTGVANLNSASFLVEKFAHRLAYSSPDVNGKLPQDSVHNSPGPDRLTTSIKLDGPLLESVKELIQHPIELKVSENAGRYLCEYIYYGSLAAYEKVSRSSKGKSSSPREEKDGGRREGPSMSRPVLFVHVPPLLSLPDLALGAAVLEALIRELVHLHFPPIHH</sequence>
<evidence type="ECO:0000256" key="3">
    <source>
        <dbReference type="ARBA" id="ARBA00022801"/>
    </source>
</evidence>